<keyword evidence="4" id="KW-1185">Reference proteome</keyword>
<evidence type="ECO:0000256" key="1">
    <source>
        <dbReference type="ARBA" id="ARBA00038240"/>
    </source>
</evidence>
<dbReference type="Proteomes" id="UP001231941">
    <property type="component" value="Unassembled WGS sequence"/>
</dbReference>
<dbReference type="SUPFAM" id="SSF56112">
    <property type="entry name" value="Protein kinase-like (PK-like)"/>
    <property type="match status" value="1"/>
</dbReference>
<evidence type="ECO:0000259" key="2">
    <source>
        <dbReference type="Pfam" id="PF01636"/>
    </source>
</evidence>
<dbReference type="Gene3D" id="3.90.1200.10">
    <property type="match status" value="1"/>
</dbReference>
<comment type="caution">
    <text evidence="3">The sequence shown here is derived from an EMBL/GenBank/DDBJ whole genome shotgun (WGS) entry which is preliminary data.</text>
</comment>
<sequence length="335" mass="39915">MLKLKYLFNNEDLAEMLLGNWKYDKESIEMFKYYRISSNAIYPFQSQGKTQLLRFAPIIEKNKENILAELDFISYLRHKQYGVLEAVNSKIGEELVKVNTPWGEYYASVFKRVAGTQFNQTDFSDNIIFSLGKALGKLHQLSNEYEPKEYKRWSYSDVLYWIQDKLDDFPNEKSAWLESKILQEFFSSVPITKNNFGLIHYDFEYDNVFYDEMTMSCNVIDFDDAMYHWYVMDIEQTLDSFKDYISSEMFQQKKQCFMDGYLTEYNISNDMFLLMPACRRFANLYSYVRCLTSLEDNWGNEPQWMKNLRENINKDMKKMSSDFGSDIVDFSTSQE</sequence>
<dbReference type="InterPro" id="IPR011009">
    <property type="entry name" value="Kinase-like_dom_sf"/>
</dbReference>
<dbReference type="EMBL" id="JAVAMP010000028">
    <property type="protein sequence ID" value="MDP5277196.1"/>
    <property type="molecule type" value="Genomic_DNA"/>
</dbReference>
<dbReference type="RefSeq" id="WP_305994496.1">
    <property type="nucleotide sequence ID" value="NZ_JAVAMP010000028.1"/>
</dbReference>
<gene>
    <name evidence="3" type="ORF">Q5Y73_24230</name>
</gene>
<comment type="similarity">
    <text evidence="1">Belongs to the pseudomonas-type ThrB family.</text>
</comment>
<accession>A0ABT9J6E7</accession>
<reference evidence="3 4" key="1">
    <citation type="submission" date="2023-08" db="EMBL/GenBank/DDBJ databases">
        <authorList>
            <person name="Park J.-S."/>
        </authorList>
    </citation>
    <scope>NUCLEOTIDE SEQUENCE [LARGE SCALE GENOMIC DNA]</scope>
    <source>
        <strain evidence="3 4">2205SS18-9</strain>
    </source>
</reference>
<name>A0ABT9J6E7_9BACL</name>
<dbReference type="PANTHER" id="PTHR21064">
    <property type="entry name" value="AMINOGLYCOSIDE PHOSPHOTRANSFERASE DOMAIN-CONTAINING PROTEIN-RELATED"/>
    <property type="match status" value="1"/>
</dbReference>
<evidence type="ECO:0000313" key="3">
    <source>
        <dbReference type="EMBL" id="MDP5277196.1"/>
    </source>
</evidence>
<evidence type="ECO:0000313" key="4">
    <source>
        <dbReference type="Proteomes" id="UP001231941"/>
    </source>
</evidence>
<dbReference type="PANTHER" id="PTHR21064:SF6">
    <property type="entry name" value="AMINOGLYCOSIDE PHOSPHOTRANSFERASE DOMAIN-CONTAINING PROTEIN"/>
    <property type="match status" value="1"/>
</dbReference>
<organism evidence="3 4">
    <name type="scientific">Chengkuizengella axinellae</name>
    <dbReference type="NCBI Taxonomy" id="3064388"/>
    <lineage>
        <taxon>Bacteria</taxon>
        <taxon>Bacillati</taxon>
        <taxon>Bacillota</taxon>
        <taxon>Bacilli</taxon>
        <taxon>Bacillales</taxon>
        <taxon>Paenibacillaceae</taxon>
        <taxon>Chengkuizengella</taxon>
    </lineage>
</organism>
<dbReference type="InterPro" id="IPR050249">
    <property type="entry name" value="Pseudomonas-type_ThrB"/>
</dbReference>
<proteinExistence type="inferred from homology"/>
<dbReference type="Pfam" id="PF01636">
    <property type="entry name" value="APH"/>
    <property type="match status" value="1"/>
</dbReference>
<feature type="domain" description="Aminoglycoside phosphotransferase" evidence="2">
    <location>
        <begin position="45"/>
        <end position="238"/>
    </location>
</feature>
<protein>
    <submittedName>
        <fullName evidence="3">Phosphotransferase</fullName>
    </submittedName>
</protein>
<dbReference type="InterPro" id="IPR002575">
    <property type="entry name" value="Aminoglycoside_PTrfase"/>
</dbReference>